<dbReference type="InterPro" id="IPR003439">
    <property type="entry name" value="ABC_transporter-like_ATP-bd"/>
</dbReference>
<dbReference type="PROSITE" id="PS00211">
    <property type="entry name" value="ABC_TRANSPORTER_1"/>
    <property type="match status" value="1"/>
</dbReference>
<dbReference type="InterPro" id="IPR008995">
    <property type="entry name" value="Mo/tungstate-bd_C_term_dom"/>
</dbReference>
<dbReference type="NCBIfam" id="NF008653">
    <property type="entry name" value="PRK11650.1"/>
    <property type="match status" value="1"/>
</dbReference>
<dbReference type="SMART" id="SM00382">
    <property type="entry name" value="AAA"/>
    <property type="match status" value="1"/>
</dbReference>
<dbReference type="PANTHER" id="PTHR43875:SF1">
    <property type="entry name" value="OSMOPROTECTIVE COMPOUNDS UPTAKE ATP-BINDING PROTEIN GGTA"/>
    <property type="match status" value="1"/>
</dbReference>
<dbReference type="Pfam" id="PF00005">
    <property type="entry name" value="ABC_tran"/>
    <property type="match status" value="1"/>
</dbReference>
<comment type="caution">
    <text evidence="6">The sequence shown here is derived from an EMBL/GenBank/DDBJ whole genome shotgun (WGS) entry which is preliminary data.</text>
</comment>
<evidence type="ECO:0000256" key="4">
    <source>
        <dbReference type="ARBA" id="ARBA00022840"/>
    </source>
</evidence>
<dbReference type="CDD" id="cd03301">
    <property type="entry name" value="ABC_MalK_N"/>
    <property type="match status" value="1"/>
</dbReference>
<dbReference type="GO" id="GO:0055052">
    <property type="term" value="C:ATP-binding cassette (ABC) transporter complex, substrate-binding subunit-containing"/>
    <property type="evidence" value="ECO:0007669"/>
    <property type="project" value="TreeGrafter"/>
</dbReference>
<dbReference type="GO" id="GO:0140359">
    <property type="term" value="F:ABC-type transporter activity"/>
    <property type="evidence" value="ECO:0007669"/>
    <property type="project" value="InterPro"/>
</dbReference>
<dbReference type="SUPFAM" id="SSF50331">
    <property type="entry name" value="MOP-like"/>
    <property type="match status" value="1"/>
</dbReference>
<name>A0A5C4NXT2_9BURK</name>
<evidence type="ECO:0000313" key="6">
    <source>
        <dbReference type="EMBL" id="TNC78505.1"/>
    </source>
</evidence>
<dbReference type="AlphaFoldDB" id="A0A5C4NXT2"/>
<dbReference type="EMBL" id="VDGE01000001">
    <property type="protein sequence ID" value="TNC78505.1"/>
    <property type="molecule type" value="Genomic_DNA"/>
</dbReference>
<evidence type="ECO:0000256" key="2">
    <source>
        <dbReference type="ARBA" id="ARBA00022475"/>
    </source>
</evidence>
<dbReference type="Gene3D" id="3.40.50.300">
    <property type="entry name" value="P-loop containing nucleotide triphosphate hydrolases"/>
    <property type="match status" value="1"/>
</dbReference>
<dbReference type="InterPro" id="IPR017871">
    <property type="entry name" value="ABC_transporter-like_CS"/>
</dbReference>
<sequence>MSGVKLEKVVKKYDNGVEVIHGIDLEIKQGEFVVFVGPSGCGKSTLMRMVAGLESITGGTISIEGQVVNDLPPRERDIAMVFQDYALYPHKSVFDNLGFGLKLRKFPKAEIEQRVRAAATILKIDHLLDRKPRALSGGQRQRVAMGRAIVRQAKLFLFDEPLSNLDALLRSEMRTEIKKLHQRIGATTIYVTHDQVEAMTLAERIVVLSGGNIMQVGTPDQIYNEPVSKFVAGFTGSPPMNFLGAKVARNGSGQTEIVLGSARLALPFERQAACGKLDGRAVEFGIRPEDITLEAAGSASAALAATVVVVEPLGAETLVIFQCEGGELTARLPPTFALAPGQQVTVQLDMEKFHLFDPQGGAVLPSR</sequence>
<dbReference type="GO" id="GO:0005524">
    <property type="term" value="F:ATP binding"/>
    <property type="evidence" value="ECO:0007669"/>
    <property type="project" value="UniProtKB-KW"/>
</dbReference>
<dbReference type="GO" id="GO:0016887">
    <property type="term" value="F:ATP hydrolysis activity"/>
    <property type="evidence" value="ECO:0007669"/>
    <property type="project" value="InterPro"/>
</dbReference>
<evidence type="ECO:0000313" key="7">
    <source>
        <dbReference type="Proteomes" id="UP000305681"/>
    </source>
</evidence>
<accession>A0A5C4NXT2</accession>
<evidence type="ECO:0000256" key="1">
    <source>
        <dbReference type="ARBA" id="ARBA00022448"/>
    </source>
</evidence>
<keyword evidence="3" id="KW-0547">Nucleotide-binding</keyword>
<dbReference type="Pfam" id="PF08402">
    <property type="entry name" value="TOBE_2"/>
    <property type="match status" value="1"/>
</dbReference>
<protein>
    <submittedName>
        <fullName evidence="6">sn-glycerol-3-phosphate ABC transporter ATP-binding protein UgpC</fullName>
    </submittedName>
</protein>
<dbReference type="Gene3D" id="2.40.50.100">
    <property type="match status" value="1"/>
</dbReference>
<dbReference type="InterPro" id="IPR013611">
    <property type="entry name" value="Transp-assoc_OB_typ2"/>
</dbReference>
<dbReference type="RefSeq" id="WP_139089626.1">
    <property type="nucleotide sequence ID" value="NZ_VDGE01000001.1"/>
</dbReference>
<dbReference type="GO" id="GO:0008643">
    <property type="term" value="P:carbohydrate transport"/>
    <property type="evidence" value="ECO:0007669"/>
    <property type="project" value="InterPro"/>
</dbReference>
<dbReference type="InterPro" id="IPR003593">
    <property type="entry name" value="AAA+_ATPase"/>
</dbReference>
<dbReference type="InterPro" id="IPR012340">
    <property type="entry name" value="NA-bd_OB-fold"/>
</dbReference>
<proteinExistence type="predicted"/>
<dbReference type="PANTHER" id="PTHR43875">
    <property type="entry name" value="MALTODEXTRIN IMPORT ATP-BINDING PROTEIN MSMX"/>
    <property type="match status" value="1"/>
</dbReference>
<feature type="domain" description="ABC transporter" evidence="5">
    <location>
        <begin position="4"/>
        <end position="235"/>
    </location>
</feature>
<dbReference type="SUPFAM" id="SSF52540">
    <property type="entry name" value="P-loop containing nucleoside triphosphate hydrolases"/>
    <property type="match status" value="1"/>
</dbReference>
<dbReference type="PROSITE" id="PS50893">
    <property type="entry name" value="ABC_TRANSPORTER_2"/>
    <property type="match status" value="1"/>
</dbReference>
<dbReference type="Gene3D" id="2.40.50.140">
    <property type="entry name" value="Nucleic acid-binding proteins"/>
    <property type="match status" value="1"/>
</dbReference>
<dbReference type="InterPro" id="IPR047641">
    <property type="entry name" value="ABC_transpr_MalK/UgpC-like"/>
</dbReference>
<organism evidence="6 7">
    <name type="scientific">Janthinobacterium lividum</name>
    <dbReference type="NCBI Taxonomy" id="29581"/>
    <lineage>
        <taxon>Bacteria</taxon>
        <taxon>Pseudomonadati</taxon>
        <taxon>Pseudomonadota</taxon>
        <taxon>Betaproteobacteria</taxon>
        <taxon>Burkholderiales</taxon>
        <taxon>Oxalobacteraceae</taxon>
        <taxon>Janthinobacterium</taxon>
    </lineage>
</organism>
<keyword evidence="2" id="KW-1003">Cell membrane</keyword>
<reference evidence="6 7" key="1">
    <citation type="submission" date="2019-06" db="EMBL/GenBank/DDBJ databases">
        <title>Genome sequence of Janthinobacterium lividum UCD_MED1.</title>
        <authorList>
            <person name="De Leon M.E."/>
            <person name="Jospin G."/>
        </authorList>
    </citation>
    <scope>NUCLEOTIDE SEQUENCE [LARGE SCALE GENOMIC DNA]</scope>
    <source>
        <strain evidence="6 7">UCD_MED1</strain>
    </source>
</reference>
<dbReference type="InterPro" id="IPR015855">
    <property type="entry name" value="ABC_transpr_MalK-like"/>
</dbReference>
<dbReference type="InterPro" id="IPR027417">
    <property type="entry name" value="P-loop_NTPase"/>
</dbReference>
<dbReference type="FunFam" id="3.40.50.300:FF:000042">
    <property type="entry name" value="Maltose/maltodextrin ABC transporter, ATP-binding protein"/>
    <property type="match status" value="1"/>
</dbReference>
<keyword evidence="2" id="KW-0472">Membrane</keyword>
<keyword evidence="1" id="KW-0813">Transport</keyword>
<evidence type="ECO:0000259" key="5">
    <source>
        <dbReference type="PROSITE" id="PS50893"/>
    </source>
</evidence>
<gene>
    <name evidence="6" type="primary">ugpC</name>
    <name evidence="6" type="ORF">FHI69_04240</name>
</gene>
<evidence type="ECO:0000256" key="3">
    <source>
        <dbReference type="ARBA" id="ARBA00022741"/>
    </source>
</evidence>
<dbReference type="Proteomes" id="UP000305681">
    <property type="component" value="Unassembled WGS sequence"/>
</dbReference>
<keyword evidence="4 6" id="KW-0067">ATP-binding</keyword>